<keyword evidence="2" id="KW-0663">Pyridoxal phosphate</keyword>
<dbReference type="Gene3D" id="3.40.640.10">
    <property type="entry name" value="Type I PLP-dependent aspartate aminotransferase-like (Major domain)"/>
    <property type="match status" value="1"/>
</dbReference>
<dbReference type="AlphaFoldDB" id="A0A3B0SNU4"/>
<dbReference type="CDD" id="cd00609">
    <property type="entry name" value="AAT_like"/>
    <property type="match status" value="1"/>
</dbReference>
<accession>A0A3B0SNU4</accession>
<sequence length="250" mass="27285">VHQGDVIVPPHTFGEYAAAASRAHRRTVETSWDSWNQPLVPGSVEFLCIPNNPTGYELSSEEVRRRVDARSIAGSQVVLDLAYAPFLDHKVLVPEEAIVLYSPNKVHGMTGIRAAFLVAPLAAAQRLAHAAPSWVTGAHGVAMLAAIYHNEAQAWVESTTAKLRQERLLLTQSLIRAGFEVKESGANFLMIRVGDAALVRSTLLSQGIHVRDCSSFGLPEWIRVSAGKSERNTALVAAMCSLREDDMWAH</sequence>
<dbReference type="PANTHER" id="PTHR42885:SF1">
    <property type="entry name" value="THREONINE-PHOSPHATE DECARBOXYLASE"/>
    <property type="match status" value="1"/>
</dbReference>
<protein>
    <submittedName>
        <fullName evidence="4">L-threonine 3-O-phosphate decarboxylase</fullName>
        <ecNumber evidence="4">4.1.1.81</ecNumber>
    </submittedName>
</protein>
<name>A0A3B0SNU4_9ZZZZ</name>
<dbReference type="Pfam" id="PF00155">
    <property type="entry name" value="Aminotran_1_2"/>
    <property type="match status" value="1"/>
</dbReference>
<dbReference type="InterPro" id="IPR015421">
    <property type="entry name" value="PyrdxlP-dep_Trfase_major"/>
</dbReference>
<evidence type="ECO:0000313" key="4">
    <source>
        <dbReference type="EMBL" id="VAW02657.1"/>
    </source>
</evidence>
<evidence type="ECO:0000256" key="1">
    <source>
        <dbReference type="ARBA" id="ARBA00001933"/>
    </source>
</evidence>
<feature type="domain" description="Aminotransferase class I/classII large" evidence="3">
    <location>
        <begin position="46"/>
        <end position="237"/>
    </location>
</feature>
<dbReference type="GO" id="GO:0030170">
    <property type="term" value="F:pyridoxal phosphate binding"/>
    <property type="evidence" value="ECO:0007669"/>
    <property type="project" value="InterPro"/>
</dbReference>
<dbReference type="InterPro" id="IPR004839">
    <property type="entry name" value="Aminotransferase_I/II_large"/>
</dbReference>
<evidence type="ECO:0000256" key="2">
    <source>
        <dbReference type="ARBA" id="ARBA00022898"/>
    </source>
</evidence>
<comment type="cofactor">
    <cofactor evidence="1">
        <name>pyridoxal 5'-phosphate</name>
        <dbReference type="ChEBI" id="CHEBI:597326"/>
    </cofactor>
</comment>
<dbReference type="PANTHER" id="PTHR42885">
    <property type="entry name" value="HISTIDINOL-PHOSPHATE AMINOTRANSFERASE-RELATED"/>
    <property type="match status" value="1"/>
</dbReference>
<feature type="non-terminal residue" evidence="4">
    <location>
        <position position="1"/>
    </location>
</feature>
<dbReference type="EMBL" id="UOEK01000239">
    <property type="protein sequence ID" value="VAW02657.1"/>
    <property type="molecule type" value="Genomic_DNA"/>
</dbReference>
<dbReference type="SUPFAM" id="SSF53383">
    <property type="entry name" value="PLP-dependent transferases"/>
    <property type="match status" value="1"/>
</dbReference>
<organism evidence="4">
    <name type="scientific">hydrothermal vent metagenome</name>
    <dbReference type="NCBI Taxonomy" id="652676"/>
    <lineage>
        <taxon>unclassified sequences</taxon>
        <taxon>metagenomes</taxon>
        <taxon>ecological metagenomes</taxon>
    </lineage>
</organism>
<gene>
    <name evidence="4" type="ORF">MNBD_ACTINO02-820</name>
</gene>
<dbReference type="EC" id="4.1.1.81" evidence="4"/>
<dbReference type="GO" id="GO:0048472">
    <property type="term" value="F:threonine-phosphate decarboxylase activity"/>
    <property type="evidence" value="ECO:0007669"/>
    <property type="project" value="UniProtKB-EC"/>
</dbReference>
<dbReference type="Gene3D" id="3.90.1150.10">
    <property type="entry name" value="Aspartate Aminotransferase, domain 1"/>
    <property type="match status" value="1"/>
</dbReference>
<proteinExistence type="predicted"/>
<dbReference type="InterPro" id="IPR015422">
    <property type="entry name" value="PyrdxlP-dep_Trfase_small"/>
</dbReference>
<reference evidence="4" key="1">
    <citation type="submission" date="2018-06" db="EMBL/GenBank/DDBJ databases">
        <authorList>
            <person name="Zhirakovskaya E."/>
        </authorList>
    </citation>
    <scope>NUCLEOTIDE SEQUENCE</scope>
</reference>
<dbReference type="InterPro" id="IPR015424">
    <property type="entry name" value="PyrdxlP-dep_Trfase"/>
</dbReference>
<evidence type="ECO:0000259" key="3">
    <source>
        <dbReference type="Pfam" id="PF00155"/>
    </source>
</evidence>
<keyword evidence="4" id="KW-0456">Lyase</keyword>